<dbReference type="GO" id="GO:0016874">
    <property type="term" value="F:ligase activity"/>
    <property type="evidence" value="ECO:0007669"/>
    <property type="project" value="UniProtKB-KW"/>
</dbReference>
<dbReference type="EMBL" id="LBNE01000003">
    <property type="protein sequence ID" value="KKO72163.1"/>
    <property type="molecule type" value="Genomic_DNA"/>
</dbReference>
<keyword evidence="3" id="KW-1185">Reference proteome</keyword>
<organism evidence="2 3">
    <name type="scientific">Kerstersia gyiorum</name>
    <dbReference type="NCBI Taxonomy" id="206506"/>
    <lineage>
        <taxon>Bacteria</taxon>
        <taxon>Pseudomonadati</taxon>
        <taxon>Pseudomonadota</taxon>
        <taxon>Betaproteobacteria</taxon>
        <taxon>Burkholderiales</taxon>
        <taxon>Alcaligenaceae</taxon>
        <taxon>Kerstersia</taxon>
    </lineage>
</organism>
<protein>
    <submittedName>
        <fullName evidence="2">Alanine-phosphoribitol ligase</fullName>
    </submittedName>
</protein>
<proteinExistence type="predicted"/>
<dbReference type="InterPro" id="IPR041654">
    <property type="entry name" value="StyA_sbd"/>
</dbReference>
<keyword evidence="2" id="KW-0436">Ligase</keyword>
<dbReference type="STRING" id="206506.AAV32_07470"/>
<dbReference type="PRINTS" id="PR00420">
    <property type="entry name" value="RNGMNOXGNASE"/>
</dbReference>
<dbReference type="Gene3D" id="3.50.50.60">
    <property type="entry name" value="FAD/NAD(P)-binding domain"/>
    <property type="match status" value="2"/>
</dbReference>
<accession>A0A171KTE6</accession>
<dbReference type="InterPro" id="IPR036188">
    <property type="entry name" value="FAD/NAD-bd_sf"/>
</dbReference>
<dbReference type="SUPFAM" id="SSF51905">
    <property type="entry name" value="FAD/NAD(P)-binding domain"/>
    <property type="match status" value="1"/>
</dbReference>
<dbReference type="PATRIC" id="fig|206506.3.peg.1598"/>
<gene>
    <name evidence="2" type="ORF">AAV32_07470</name>
</gene>
<feature type="domain" description="Styrene monooxygenase StyA putative substrate binding" evidence="1">
    <location>
        <begin position="148"/>
        <end position="255"/>
    </location>
</feature>
<dbReference type="Gene3D" id="3.30.9.40">
    <property type="match status" value="1"/>
</dbReference>
<evidence type="ECO:0000259" key="1">
    <source>
        <dbReference type="Pfam" id="PF17885"/>
    </source>
</evidence>
<dbReference type="Pfam" id="PF17885">
    <property type="entry name" value="Smoa_sbd"/>
    <property type="match status" value="1"/>
</dbReference>
<dbReference type="Proteomes" id="UP000078084">
    <property type="component" value="Unassembled WGS sequence"/>
</dbReference>
<dbReference type="AlphaFoldDB" id="A0A171KTE6"/>
<evidence type="ECO:0000313" key="3">
    <source>
        <dbReference type="Proteomes" id="UP000078084"/>
    </source>
</evidence>
<reference evidence="2 3" key="1">
    <citation type="submission" date="2015-04" db="EMBL/GenBank/DDBJ databases">
        <title>Genome sequence of Kerstersia gyiorum CG1.</title>
        <authorList>
            <person name="Greninger A.L."/>
            <person name="Kozyreva V."/>
            <person name="Chaturvedi V."/>
        </authorList>
    </citation>
    <scope>NUCLEOTIDE SEQUENCE [LARGE SCALE GENOMIC DNA]</scope>
    <source>
        <strain evidence="2 3">CG1</strain>
    </source>
</reference>
<evidence type="ECO:0000313" key="2">
    <source>
        <dbReference type="EMBL" id="KKO72163.1"/>
    </source>
</evidence>
<dbReference type="RefSeq" id="WP_068369817.1">
    <property type="nucleotide sequence ID" value="NZ_JALJXQ010000003.1"/>
</dbReference>
<comment type="caution">
    <text evidence="2">The sequence shown here is derived from an EMBL/GenBank/DDBJ whole genome shotgun (WGS) entry which is preliminary data.</text>
</comment>
<name>A0A171KTE6_9BURK</name>
<sequence>MRKVAIIGGGQAGMPVAFGLLQRGYEVSVYTNRTPDDIRNGRVMSSQCMFANALDVEAGLGIDHWAADCPPVEGIGFALPDPEHPGRKAVDWSARLDRVAQAVDQRVKMPAWLEEFARRGGNLVIEDVGVAELERISAEHDLTILAAGKGEVVKLFERDASRSPYDKPQRALALTYVHGLKPTPDYSRVSFNFVPGVGEYFVFPSLTLSGPCDIMVFEGVPGGPLDRWRDVQDPADHLERSLDFLRTFLPWEAERARNVELTDSMGYLSGAFPPTVRKPVLTLPSGRMVLGMGDAVVVNDPITGQGSNNAAKAAKVYLDAILARGEQAYDRAWMEQVFETYWDYAGKVVEWTNSMLAPPQPSALSLLMGAQAHPALAHFLANGFNHPPRYFPAWTDMAAAEKLISDCATGRIAA</sequence>